<dbReference type="GO" id="GO:0000124">
    <property type="term" value="C:SAGA complex"/>
    <property type="evidence" value="ECO:0007669"/>
    <property type="project" value="InterPro"/>
</dbReference>
<dbReference type="PANTHER" id="PTHR47805">
    <property type="entry name" value="SAGA-ASSOCIATED FACTOR 73"/>
    <property type="match status" value="1"/>
</dbReference>
<evidence type="ECO:0000313" key="2">
    <source>
        <dbReference type="Proteomes" id="UP000241394"/>
    </source>
</evidence>
<dbReference type="InParanoid" id="A0A2R6PJZ8"/>
<dbReference type="EMBL" id="NKQK01000024">
    <property type="protein sequence ID" value="PSR92652.1"/>
    <property type="molecule type" value="Genomic_DNA"/>
</dbReference>
<dbReference type="AlphaFoldDB" id="A0A2R6PJZ8"/>
<keyword evidence="2" id="KW-1185">Reference proteome</keyword>
<organism evidence="1 2">
    <name type="scientific">Actinidia chinensis var. chinensis</name>
    <name type="common">Chinese soft-hair kiwi</name>
    <dbReference type="NCBI Taxonomy" id="1590841"/>
    <lineage>
        <taxon>Eukaryota</taxon>
        <taxon>Viridiplantae</taxon>
        <taxon>Streptophyta</taxon>
        <taxon>Embryophyta</taxon>
        <taxon>Tracheophyta</taxon>
        <taxon>Spermatophyta</taxon>
        <taxon>Magnoliopsida</taxon>
        <taxon>eudicotyledons</taxon>
        <taxon>Gunneridae</taxon>
        <taxon>Pentapetalae</taxon>
        <taxon>asterids</taxon>
        <taxon>Ericales</taxon>
        <taxon>Actinidiaceae</taxon>
        <taxon>Actinidia</taxon>
    </lineage>
</organism>
<dbReference type="OMA" id="GINPGNR"/>
<gene>
    <name evidence="1" type="ORF">CEY00_Acc27251</name>
</gene>
<proteinExistence type="predicted"/>
<dbReference type="Gramene" id="PSR92652">
    <property type="protein sequence ID" value="PSR92652"/>
    <property type="gene ID" value="CEY00_Acc27251"/>
</dbReference>
<reference evidence="2" key="2">
    <citation type="journal article" date="2018" name="BMC Genomics">
        <title>A manually annotated Actinidia chinensis var. chinensis (kiwifruit) genome highlights the challenges associated with draft genomes and gene prediction in plants.</title>
        <authorList>
            <person name="Pilkington S.M."/>
            <person name="Crowhurst R."/>
            <person name="Hilario E."/>
            <person name="Nardozza S."/>
            <person name="Fraser L."/>
            <person name="Peng Y."/>
            <person name="Gunaseelan K."/>
            <person name="Simpson R."/>
            <person name="Tahir J."/>
            <person name="Deroles S.C."/>
            <person name="Templeton K."/>
            <person name="Luo Z."/>
            <person name="Davy M."/>
            <person name="Cheng C."/>
            <person name="McNeilage M."/>
            <person name="Scaglione D."/>
            <person name="Liu Y."/>
            <person name="Zhang Q."/>
            <person name="Datson P."/>
            <person name="De Silva N."/>
            <person name="Gardiner S.E."/>
            <person name="Bassett H."/>
            <person name="Chagne D."/>
            <person name="McCallum J."/>
            <person name="Dzierzon H."/>
            <person name="Deng C."/>
            <person name="Wang Y.Y."/>
            <person name="Barron L."/>
            <person name="Manako K."/>
            <person name="Bowen J."/>
            <person name="Foster T.M."/>
            <person name="Erridge Z.A."/>
            <person name="Tiffin H."/>
            <person name="Waite C.N."/>
            <person name="Davies K.M."/>
            <person name="Grierson E.P."/>
            <person name="Laing W.A."/>
            <person name="Kirk R."/>
            <person name="Chen X."/>
            <person name="Wood M."/>
            <person name="Montefiori M."/>
            <person name="Brummell D.A."/>
            <person name="Schwinn K.E."/>
            <person name="Catanach A."/>
            <person name="Fullerton C."/>
            <person name="Li D."/>
            <person name="Meiyalaghan S."/>
            <person name="Nieuwenhuizen N."/>
            <person name="Read N."/>
            <person name="Prakash R."/>
            <person name="Hunter D."/>
            <person name="Zhang H."/>
            <person name="McKenzie M."/>
            <person name="Knabel M."/>
            <person name="Harris A."/>
            <person name="Allan A.C."/>
            <person name="Gleave A."/>
            <person name="Chen A."/>
            <person name="Janssen B.J."/>
            <person name="Plunkett B."/>
            <person name="Ampomah-Dwamena C."/>
            <person name="Voogd C."/>
            <person name="Leif D."/>
            <person name="Lafferty D."/>
            <person name="Souleyre E.J.F."/>
            <person name="Varkonyi-Gasic E."/>
            <person name="Gambi F."/>
            <person name="Hanley J."/>
            <person name="Yao J.L."/>
            <person name="Cheung J."/>
            <person name="David K.M."/>
            <person name="Warren B."/>
            <person name="Marsh K."/>
            <person name="Snowden K.C."/>
            <person name="Lin-Wang K."/>
            <person name="Brian L."/>
            <person name="Martinez-Sanchez M."/>
            <person name="Wang M."/>
            <person name="Ileperuma N."/>
            <person name="Macnee N."/>
            <person name="Campin R."/>
            <person name="McAtee P."/>
            <person name="Drummond R.S.M."/>
            <person name="Espley R.V."/>
            <person name="Ireland H.S."/>
            <person name="Wu R."/>
            <person name="Atkinson R.G."/>
            <person name="Karunairetnam S."/>
            <person name="Bulley S."/>
            <person name="Chunkath S."/>
            <person name="Hanley Z."/>
            <person name="Storey R."/>
            <person name="Thrimawithana A.H."/>
            <person name="Thomson S."/>
            <person name="David C."/>
            <person name="Testolin R."/>
            <person name="Huang H."/>
            <person name="Hellens R.P."/>
            <person name="Schaffer R.J."/>
        </authorList>
    </citation>
    <scope>NUCLEOTIDE SEQUENCE [LARGE SCALE GENOMIC DNA]</scope>
    <source>
        <strain evidence="2">cv. Red5</strain>
    </source>
</reference>
<comment type="caution">
    <text evidence="1">The sequence shown here is derived from an EMBL/GenBank/DDBJ whole genome shotgun (WGS) entry which is preliminary data.</text>
</comment>
<dbReference type="Proteomes" id="UP000241394">
    <property type="component" value="Chromosome LG24"/>
</dbReference>
<dbReference type="PANTHER" id="PTHR47805:SF1">
    <property type="entry name" value="SAGA-ASSOCIATED FACTOR 73"/>
    <property type="match status" value="1"/>
</dbReference>
<accession>A0A2R6PJZ8</accession>
<protein>
    <submittedName>
        <fullName evidence="1">SCA7 domain-containing protein</fullName>
    </submittedName>
</protein>
<reference evidence="1 2" key="1">
    <citation type="submission" date="2017-07" db="EMBL/GenBank/DDBJ databases">
        <title>An improved, manually edited Actinidia chinensis var. chinensis (kiwifruit) genome highlights the challenges associated with draft genomes and gene prediction in plants.</title>
        <authorList>
            <person name="Pilkington S."/>
            <person name="Crowhurst R."/>
            <person name="Hilario E."/>
            <person name="Nardozza S."/>
            <person name="Fraser L."/>
            <person name="Peng Y."/>
            <person name="Gunaseelan K."/>
            <person name="Simpson R."/>
            <person name="Tahir J."/>
            <person name="Deroles S."/>
            <person name="Templeton K."/>
            <person name="Luo Z."/>
            <person name="Davy M."/>
            <person name="Cheng C."/>
            <person name="Mcneilage M."/>
            <person name="Scaglione D."/>
            <person name="Liu Y."/>
            <person name="Zhang Q."/>
            <person name="Datson P."/>
            <person name="De Silva N."/>
            <person name="Gardiner S."/>
            <person name="Bassett H."/>
            <person name="Chagne D."/>
            <person name="Mccallum J."/>
            <person name="Dzierzon H."/>
            <person name="Deng C."/>
            <person name="Wang Y.-Y."/>
            <person name="Barron N."/>
            <person name="Manako K."/>
            <person name="Bowen J."/>
            <person name="Foster T."/>
            <person name="Erridge Z."/>
            <person name="Tiffin H."/>
            <person name="Waite C."/>
            <person name="Davies K."/>
            <person name="Grierson E."/>
            <person name="Laing W."/>
            <person name="Kirk R."/>
            <person name="Chen X."/>
            <person name="Wood M."/>
            <person name="Montefiori M."/>
            <person name="Brummell D."/>
            <person name="Schwinn K."/>
            <person name="Catanach A."/>
            <person name="Fullerton C."/>
            <person name="Li D."/>
            <person name="Meiyalaghan S."/>
            <person name="Nieuwenhuizen N."/>
            <person name="Read N."/>
            <person name="Prakash R."/>
            <person name="Hunter D."/>
            <person name="Zhang H."/>
            <person name="Mckenzie M."/>
            <person name="Knabel M."/>
            <person name="Harris A."/>
            <person name="Allan A."/>
            <person name="Chen A."/>
            <person name="Janssen B."/>
            <person name="Plunkett B."/>
            <person name="Dwamena C."/>
            <person name="Voogd C."/>
            <person name="Leif D."/>
            <person name="Lafferty D."/>
            <person name="Souleyre E."/>
            <person name="Varkonyi-Gasic E."/>
            <person name="Gambi F."/>
            <person name="Hanley J."/>
            <person name="Yao J.-L."/>
            <person name="Cheung J."/>
            <person name="David K."/>
            <person name="Warren B."/>
            <person name="Marsh K."/>
            <person name="Snowden K."/>
            <person name="Lin-Wang K."/>
            <person name="Brian L."/>
            <person name="Martinez-Sanchez M."/>
            <person name="Wang M."/>
            <person name="Ileperuma N."/>
            <person name="Macnee N."/>
            <person name="Campin R."/>
            <person name="Mcatee P."/>
            <person name="Drummond R."/>
            <person name="Espley R."/>
            <person name="Ireland H."/>
            <person name="Wu R."/>
            <person name="Atkinson R."/>
            <person name="Karunairetnam S."/>
            <person name="Bulley S."/>
            <person name="Chunkath S."/>
            <person name="Hanley Z."/>
            <person name="Storey R."/>
            <person name="Thrimawithana A."/>
            <person name="Thomson S."/>
            <person name="David C."/>
            <person name="Testolin R."/>
        </authorList>
    </citation>
    <scope>NUCLEOTIDE SEQUENCE [LARGE SCALE GENOMIC DNA]</scope>
    <source>
        <strain evidence="2">cv. Red5</strain>
        <tissue evidence="1">Young leaf</tissue>
    </source>
</reference>
<dbReference type="OrthoDB" id="21678at2759"/>
<dbReference type="STRING" id="1590841.A0A2R6PJZ8"/>
<evidence type="ECO:0000313" key="1">
    <source>
        <dbReference type="EMBL" id="PSR92652.1"/>
    </source>
</evidence>
<dbReference type="InterPro" id="IPR037804">
    <property type="entry name" value="SGF73"/>
</dbReference>
<sequence length="431" mass="47278">MMVCSLGNGRMAAMARLLEAGSYSQNIAEEVGNQKFAAQYIQRELREADEANLLDEKDMHVFGLEPMTDSLHLVCCNACKKPIMASQYATHAELCKSLSYAEEIVSELDGGTGNKKPPRKERKKLTAYSAKTGGGKERFESAEADDVATSEFHLDEQVQLSSSFSMETKRNLSCLDGALTMDVSRVSPESTDHSTCAMRPPAKRSKLIAAEGLPMSDHLETANGVARSLCICTQKACTCKEFPKGCRSEKTFDYVNGYQKPSDVRECCFPSKDVPAPLATKMFYSQRNHRLRSALTYLYYEASSKEHSGDFVNSKALQGNAVPLQVSSPKNFSHGKINVQREKREKHSMPSVQKPDQILADSSEIYLDKLGGRTPAVNFSNDVPVNNGLRTQAAPVGIVRSIYLSKPFPFAGNSGTQLGNMQQPKGSVPVT</sequence>
<name>A0A2R6PJZ8_ACTCC</name>